<feature type="transmembrane region" description="Helical" evidence="1">
    <location>
        <begin position="1890"/>
        <end position="1908"/>
    </location>
</feature>
<dbReference type="InterPro" id="IPR022385">
    <property type="entry name" value="Rhs_assc_core"/>
</dbReference>
<sequence>MASRIVGTIPILHNVDPSGSFTLDVPLQLPQARFKPGLSLSYHSAATGNSVLGRGWVLKGVPVIERALDKATQEDTDIATRSYFILDGQRLVDVGRTETSSGDNKKRTEYRFEVEQWSRIYAVGDNPKNPEYWEEQLPDGGVRWFGKTSDSKTTSLDGRSTSSWAVTHAQDVFTNYITFSYTLTTGVCYLREISYGGNLDGMNHTRKVSFEYGLRKDEVTRYSGDRKILLGQRMQAITTHIFANKILTYEFSYSESPLTKLSRLSSIEMKDADGSTTYPLTFNWTGRKSKGVFDPPYSLGPITMSSDVEHPQVMLLDTNGNSSHDIVIASKETRTINGAFSDIFSIKVLPTTLDSHGFVKLAPLVQSDNIILPPSGEFLPLDVNGNGTTDLLHIARVGDSYPLSILLSGSNGYERLDTFLFKPSAMGGIFRTGDFSGDGNVGLVYVYTEQQNVKLIQFEFDGSKMNPLAPFDGPQFTGDITKLKVVAGDLDGDGADGLFLLCPDTVRPADWEAVFVDAIQGKLSGVQRLSKSAKIRFTDDTTILPFHADGDSKTSLLFLSKDEIGDLRIQLVRNLGSQLDSVSSLTDTGLPFNRSTVTISRVTSTVTLDVTVVVDGQRGPVVHVFHFNSSTFRRISGSGFSPAGFTHSSEIRWADFRGVGLSDCTFISFSGQDMTVRSMQCSGLDVSETYLQPLDYISGYRHELGLEVKVHYSPLSDSRVYESEEKMTTSLVNAFAGNCAAAANPTDSNSAQQMCRMRAESISFPHFVVASLVVHPQPSPEDIYEYKYKNASIEFGGRGWLGFESVNVTSNSLGTTEMTSYRQDFPFIGQVHKLEKRVHTTNELLQTSEYTWESVDICAGFNKSAQLKHVKETCFEGSTGSYSAEVSFAYDAYGNVTKTTINSSQASSPSIDIVSGFEPLEKVWYLRNKTREAVETEGRVVRQTKYKDITLQRLKYRGISLDEVTSSQWPGRSWTVETSNWVSSENEHETWIITTTKFGHLGEKLSMKGSNSAEKKYQYDNRGTHVTKIRTAISHGEYSDESFEFEHPLNVASGLPSAVKPPKGLQTNFKYDFLGRKIETSLGSDPNSAFVMEKVAFGVADGRLLEIRQISNGLGGRNHQWRETITKFDGYKRVSSVKESMPDDLSRYRCSDIGYDGAGRIISHSEPYLENQDPVYMNYSYDARSRLTEQRFPGSQLTHKIQYSCHDGTPKVRETLSDGTQANDKVTERQMVVLPNADSPSAGNFVKLCTAKRVNEDDRYVNTKFDALARPTEISDWSDSMSLELKYDGLSREISRCLVHIKDSEADRNLEANRCVNSHSTVRFEDDERRTTLRNELTTKEVVTETDYCQRPIKKETAEDTVTYTYMNGQLATVKSDRDHFSYSYEYYDSGYLHSSEILIDNKTFSFSYNWTKMGQLERITNPDQSVISCLFQHDGVTPDMLSISYGRQDKASITFSGFNNAYAKPSQHRLQSGIISQFRFERNGMLDSQRLMSSGGRELLQQDWDYTQSNKIDSYKISSYGDTPQVSKYKYDQAGQLRSEKDDTFSYNEGNLTQYNDFHFGYSDDAHPWQLTNISGSSFEDGKTFQYSVDGNRVSEKDATGAVSSTMSYDSQGRLAKMDGWQFTYDYTGRLIKASDGDKAIYYPSESYESQVSQGRESHTSYLIYNHRLASVLSDNSGYLTYYYHHDHLGSTIATSDVSGSLIESDDYDAFGSITHWGPDGKAYVPARYTYCGKQFFEKSFSDEGFYYFGSRFYDPETGRFLTLDNFPIDIDNLSPTSFNLYSFSLNDPINFVDLFGYAPVPWWHWAVGVTMVVGGIAVCAAVPFAIGMIGAAAAVGGASVSITATGAIAVGTTMAGSALVGAGLSAIITDSLVSVGYAENDEAGWRKQILLGATFGAIGGGIGALTSTSTPAMVSLGTLQREGIRHLPQFVTSKLLSSAGVDMVAGALLGGVQQMTTNALDDAPILTDVGLSMTLGAIGGFGVNKFAGGSEQALNRFFGVGSTLRSTTSGGQSPALALASGGKNAKKPSYLESVVSVTNYAKGL</sequence>
<dbReference type="Gene3D" id="2.180.10.10">
    <property type="entry name" value="RHS repeat-associated core"/>
    <property type="match status" value="1"/>
</dbReference>
<dbReference type="PANTHER" id="PTHR32305:SF15">
    <property type="entry name" value="PROTEIN RHSA-RELATED"/>
    <property type="match status" value="1"/>
</dbReference>
<accession>A0A2A9NGG1</accession>
<organism evidence="2 3">
    <name type="scientific">Amanita thiersii Skay4041</name>
    <dbReference type="NCBI Taxonomy" id="703135"/>
    <lineage>
        <taxon>Eukaryota</taxon>
        <taxon>Fungi</taxon>
        <taxon>Dikarya</taxon>
        <taxon>Basidiomycota</taxon>
        <taxon>Agaricomycotina</taxon>
        <taxon>Agaricomycetes</taxon>
        <taxon>Agaricomycetidae</taxon>
        <taxon>Agaricales</taxon>
        <taxon>Pluteineae</taxon>
        <taxon>Amanitaceae</taxon>
        <taxon>Amanita</taxon>
    </lineage>
</organism>
<feature type="transmembrane region" description="Helical" evidence="1">
    <location>
        <begin position="1849"/>
        <end position="1870"/>
    </location>
</feature>
<dbReference type="InterPro" id="IPR050708">
    <property type="entry name" value="T6SS_VgrG/RHS"/>
</dbReference>
<feature type="transmembrane region" description="Helical" evidence="1">
    <location>
        <begin position="1804"/>
        <end position="1837"/>
    </location>
</feature>
<evidence type="ECO:0000313" key="3">
    <source>
        <dbReference type="Proteomes" id="UP000242287"/>
    </source>
</evidence>
<reference evidence="2 3" key="1">
    <citation type="submission" date="2014-02" db="EMBL/GenBank/DDBJ databases">
        <title>Transposable element dynamics among asymbiotic and ectomycorrhizal Amanita fungi.</title>
        <authorList>
            <consortium name="DOE Joint Genome Institute"/>
            <person name="Hess J."/>
            <person name="Skrede I."/>
            <person name="Wolfe B."/>
            <person name="LaButti K."/>
            <person name="Ohm R.A."/>
            <person name="Grigoriev I.V."/>
            <person name="Pringle A."/>
        </authorList>
    </citation>
    <scope>NUCLEOTIDE SEQUENCE [LARGE SCALE GENOMIC DNA]</scope>
    <source>
        <strain evidence="2 3">SKay4041</strain>
    </source>
</reference>
<evidence type="ECO:0000256" key="1">
    <source>
        <dbReference type="SAM" id="Phobius"/>
    </source>
</evidence>
<dbReference type="Proteomes" id="UP000242287">
    <property type="component" value="Unassembled WGS sequence"/>
</dbReference>
<gene>
    <name evidence="2" type="ORF">AMATHDRAFT_199097</name>
</gene>
<evidence type="ECO:0008006" key="4">
    <source>
        <dbReference type="Google" id="ProtNLM"/>
    </source>
</evidence>
<dbReference type="OrthoDB" id="442731at2759"/>
<keyword evidence="3" id="KW-1185">Reference proteome</keyword>
<proteinExistence type="predicted"/>
<dbReference type="EMBL" id="KZ302163">
    <property type="protein sequence ID" value="PFH46733.1"/>
    <property type="molecule type" value="Genomic_DNA"/>
</dbReference>
<dbReference type="PANTHER" id="PTHR32305">
    <property type="match status" value="1"/>
</dbReference>
<keyword evidence="1" id="KW-0812">Transmembrane</keyword>
<dbReference type="STRING" id="703135.A0A2A9NGG1"/>
<name>A0A2A9NGG1_9AGAR</name>
<dbReference type="InterPro" id="IPR028994">
    <property type="entry name" value="Integrin_alpha_N"/>
</dbReference>
<protein>
    <recommendedName>
        <fullName evidence="4">Insecticide toxin TcdB middle/N-terminal domain-containing protein</fullName>
    </recommendedName>
</protein>
<keyword evidence="1" id="KW-0472">Membrane</keyword>
<evidence type="ECO:0000313" key="2">
    <source>
        <dbReference type="EMBL" id="PFH46733.1"/>
    </source>
</evidence>
<keyword evidence="1" id="KW-1133">Transmembrane helix</keyword>
<dbReference type="NCBIfam" id="TIGR03696">
    <property type="entry name" value="Rhs_assc_core"/>
    <property type="match status" value="1"/>
</dbReference>
<dbReference type="SUPFAM" id="SSF69318">
    <property type="entry name" value="Integrin alpha N-terminal domain"/>
    <property type="match status" value="1"/>
</dbReference>